<evidence type="ECO:0000256" key="4">
    <source>
        <dbReference type="ARBA" id="ARBA00022989"/>
    </source>
</evidence>
<dbReference type="HAMAP" id="MF_00454">
    <property type="entry name" value="FluC"/>
    <property type="match status" value="1"/>
</dbReference>
<keyword evidence="4 10" id="KW-1133">Transmembrane helix</keyword>
<feature type="transmembrane region" description="Helical" evidence="10">
    <location>
        <begin position="69"/>
        <end position="89"/>
    </location>
</feature>
<feature type="binding site" evidence="10">
    <location>
        <position position="79"/>
    </location>
    <ligand>
        <name>Na(+)</name>
        <dbReference type="ChEBI" id="CHEBI:29101"/>
        <note>structural</note>
    </ligand>
</feature>
<keyword evidence="10" id="KW-0813">Transport</keyword>
<evidence type="ECO:0000256" key="6">
    <source>
        <dbReference type="ARBA" id="ARBA00023303"/>
    </source>
</evidence>
<dbReference type="EMBL" id="JABEMA010000450">
    <property type="protein sequence ID" value="NNH24666.1"/>
    <property type="molecule type" value="Genomic_DNA"/>
</dbReference>
<keyword evidence="6 10" id="KW-0407">Ion channel</keyword>
<feature type="binding site" evidence="10">
    <location>
        <position position="82"/>
    </location>
    <ligand>
        <name>Na(+)</name>
        <dbReference type="ChEBI" id="CHEBI:29101"/>
        <note>structural</note>
    </ligand>
</feature>
<name>A0A849BZ27_9ACTN</name>
<keyword evidence="10" id="KW-0406">Ion transport</keyword>
<keyword evidence="3 10" id="KW-0812">Transmembrane</keyword>
<keyword evidence="10" id="KW-0915">Sodium</keyword>
<evidence type="ECO:0000313" key="11">
    <source>
        <dbReference type="EMBL" id="NNH24666.1"/>
    </source>
</evidence>
<reference evidence="11 12" key="1">
    <citation type="submission" date="2020-05" db="EMBL/GenBank/DDBJ databases">
        <title>MicrobeNet Type strains.</title>
        <authorList>
            <person name="Nicholson A.C."/>
        </authorList>
    </citation>
    <scope>NUCLEOTIDE SEQUENCE [LARGE SCALE GENOMIC DNA]</scope>
    <source>
        <strain evidence="11 12">JCM 14547</strain>
    </source>
</reference>
<dbReference type="GO" id="GO:0140114">
    <property type="term" value="P:cellular detoxification of fluoride"/>
    <property type="evidence" value="ECO:0007669"/>
    <property type="project" value="UniProtKB-UniRule"/>
</dbReference>
<dbReference type="InterPro" id="IPR003691">
    <property type="entry name" value="FluC"/>
</dbReference>
<dbReference type="AlphaFoldDB" id="A0A849BZ27"/>
<organism evidence="11 12">
    <name type="scientific">Pseudokineococcus marinus</name>
    <dbReference type="NCBI Taxonomy" id="351215"/>
    <lineage>
        <taxon>Bacteria</taxon>
        <taxon>Bacillati</taxon>
        <taxon>Actinomycetota</taxon>
        <taxon>Actinomycetes</taxon>
        <taxon>Kineosporiales</taxon>
        <taxon>Kineosporiaceae</taxon>
        <taxon>Pseudokineococcus</taxon>
    </lineage>
</organism>
<comment type="activity regulation">
    <text evidence="10">Na(+) is not transported, but it plays an essential structural role and its presence is essential for fluoride channel function.</text>
</comment>
<dbReference type="RefSeq" id="WP_171204387.1">
    <property type="nucleotide sequence ID" value="NZ_BAAANP010000001.1"/>
</dbReference>
<feature type="transmembrane region" description="Helical" evidence="10">
    <location>
        <begin position="101"/>
        <end position="124"/>
    </location>
</feature>
<keyword evidence="10" id="KW-0479">Metal-binding</keyword>
<feature type="transmembrane region" description="Helical" evidence="10">
    <location>
        <begin position="35"/>
        <end position="57"/>
    </location>
</feature>
<accession>A0A849BZ27</accession>
<evidence type="ECO:0000313" key="12">
    <source>
        <dbReference type="Proteomes" id="UP000555552"/>
    </source>
</evidence>
<evidence type="ECO:0000256" key="3">
    <source>
        <dbReference type="ARBA" id="ARBA00022692"/>
    </source>
</evidence>
<dbReference type="Pfam" id="PF02537">
    <property type="entry name" value="CRCB"/>
    <property type="match status" value="1"/>
</dbReference>
<comment type="subcellular location">
    <subcellularLocation>
        <location evidence="1 10">Cell membrane</location>
        <topology evidence="1 10">Multi-pass membrane protein</topology>
    </subcellularLocation>
</comment>
<comment type="similarity">
    <text evidence="7 10">Belongs to the fluoride channel Fluc/FEX (TC 1.A.43) family.</text>
</comment>
<proteinExistence type="inferred from homology"/>
<gene>
    <name evidence="10" type="primary">fluC</name>
    <name evidence="10" type="synonym">crcB</name>
    <name evidence="11" type="ORF">HLB09_16545</name>
</gene>
<dbReference type="Proteomes" id="UP000555552">
    <property type="component" value="Unassembled WGS sequence"/>
</dbReference>
<keyword evidence="5 10" id="KW-0472">Membrane</keyword>
<keyword evidence="12" id="KW-1185">Reference proteome</keyword>
<dbReference type="PANTHER" id="PTHR28259">
    <property type="entry name" value="FLUORIDE EXPORT PROTEIN 1-RELATED"/>
    <property type="match status" value="1"/>
</dbReference>
<evidence type="ECO:0000256" key="10">
    <source>
        <dbReference type="HAMAP-Rule" id="MF_00454"/>
    </source>
</evidence>
<evidence type="ECO:0000256" key="5">
    <source>
        <dbReference type="ARBA" id="ARBA00023136"/>
    </source>
</evidence>
<dbReference type="PANTHER" id="PTHR28259:SF1">
    <property type="entry name" value="FLUORIDE EXPORT PROTEIN 1-RELATED"/>
    <property type="match status" value="1"/>
</dbReference>
<feature type="transmembrane region" description="Helical" evidence="10">
    <location>
        <begin position="6"/>
        <end position="23"/>
    </location>
</feature>
<comment type="caution">
    <text evidence="11">The sequence shown here is derived from an EMBL/GenBank/DDBJ whole genome shotgun (WGS) entry which is preliminary data.</text>
</comment>
<dbReference type="GO" id="GO:0062054">
    <property type="term" value="F:fluoride channel activity"/>
    <property type="evidence" value="ECO:0007669"/>
    <property type="project" value="UniProtKB-UniRule"/>
</dbReference>
<evidence type="ECO:0000256" key="2">
    <source>
        <dbReference type="ARBA" id="ARBA00022475"/>
    </source>
</evidence>
<comment type="catalytic activity">
    <reaction evidence="8">
        <text>fluoride(in) = fluoride(out)</text>
        <dbReference type="Rhea" id="RHEA:76159"/>
        <dbReference type="ChEBI" id="CHEBI:17051"/>
    </reaction>
    <physiologicalReaction direction="left-to-right" evidence="8">
        <dbReference type="Rhea" id="RHEA:76160"/>
    </physiologicalReaction>
</comment>
<dbReference type="GO" id="GO:0005886">
    <property type="term" value="C:plasma membrane"/>
    <property type="evidence" value="ECO:0007669"/>
    <property type="project" value="UniProtKB-SubCell"/>
</dbReference>
<evidence type="ECO:0000256" key="8">
    <source>
        <dbReference type="ARBA" id="ARBA00035585"/>
    </source>
</evidence>
<keyword evidence="2 10" id="KW-1003">Cell membrane</keyword>
<protein>
    <recommendedName>
        <fullName evidence="10">Fluoride-specific ion channel FluC</fullName>
    </recommendedName>
</protein>
<comment type="function">
    <text evidence="9 10">Fluoride-specific ion channel. Important for reducing fluoride concentration in the cell, thus reducing its toxicity.</text>
</comment>
<evidence type="ECO:0000256" key="9">
    <source>
        <dbReference type="ARBA" id="ARBA00049940"/>
    </source>
</evidence>
<sequence>MSGAVVVLVALAGGVGAVVRVVVDGEVRTRLGGRLPWGTAVVNVLGSLLIGLVTGLLGGPAAPASDAAAAAVLATGFCGGFTTFGTAVVEVLRLLEQRRVGAAAAAAAATVVVSTLAAALGLVLGRAL</sequence>
<dbReference type="GO" id="GO:0046872">
    <property type="term" value="F:metal ion binding"/>
    <property type="evidence" value="ECO:0007669"/>
    <property type="project" value="UniProtKB-KW"/>
</dbReference>
<evidence type="ECO:0000256" key="7">
    <source>
        <dbReference type="ARBA" id="ARBA00035120"/>
    </source>
</evidence>
<evidence type="ECO:0000256" key="1">
    <source>
        <dbReference type="ARBA" id="ARBA00004651"/>
    </source>
</evidence>